<dbReference type="RefSeq" id="YP_009394661.1">
    <property type="nucleotide sequence ID" value="NC_035274.1"/>
</dbReference>
<geneLocation type="chloroplast" evidence="2"/>
<keyword evidence="1" id="KW-1133">Transmembrane helix</keyword>
<sequence length="34" mass="4102">MLILLYFLLSNFAYISLFILILFPKCIFLFTLEK</sequence>
<gene>
    <name evidence="2" type="primary">orf34</name>
</gene>
<keyword evidence="1" id="KW-0472">Membrane</keyword>
<name>A0A1Z1MBB9_9FLOR</name>
<reference evidence="2" key="1">
    <citation type="journal article" date="2017" name="J. Phycol.">
        <title>Analysis of chloroplast genomes and a supermatrix inform reclassification of the Rhodomelaceae (Rhodophyta).</title>
        <authorList>
            <person name="Diaz-Tapia P."/>
            <person name="Maggs C.A."/>
            <person name="West J.A."/>
            <person name="Verbruggen H."/>
        </authorList>
    </citation>
    <scope>NUCLEOTIDE SEQUENCE</scope>
    <source>
        <strain evidence="2">PD547</strain>
    </source>
</reference>
<organism evidence="2">
    <name type="scientific">Polysiphonia elongata</name>
    <dbReference type="NCBI Taxonomy" id="159753"/>
    <lineage>
        <taxon>Eukaryota</taxon>
        <taxon>Rhodophyta</taxon>
        <taxon>Florideophyceae</taxon>
        <taxon>Rhodymeniophycidae</taxon>
        <taxon>Ceramiales</taxon>
        <taxon>Rhodomelaceae</taxon>
        <taxon>Polysiphonioideae</taxon>
        <taxon>Polysiphonia</taxon>
    </lineage>
</organism>
<keyword evidence="2" id="KW-0934">Plastid</keyword>
<keyword evidence="2" id="KW-0150">Chloroplast</keyword>
<dbReference type="GeneID" id="33356561"/>
<accession>A0A1Z1MBB9</accession>
<feature type="transmembrane region" description="Helical" evidence="1">
    <location>
        <begin position="12"/>
        <end position="32"/>
    </location>
</feature>
<evidence type="ECO:0000256" key="1">
    <source>
        <dbReference type="SAM" id="Phobius"/>
    </source>
</evidence>
<dbReference type="AlphaFoldDB" id="A0A1Z1MBB9"/>
<protein>
    <submittedName>
        <fullName evidence="2">Uncharacterized protein</fullName>
    </submittedName>
</protein>
<dbReference type="EMBL" id="MF101427">
    <property type="protein sequence ID" value="ARW63223.1"/>
    <property type="molecule type" value="Genomic_DNA"/>
</dbReference>
<proteinExistence type="predicted"/>
<evidence type="ECO:0000313" key="2">
    <source>
        <dbReference type="EMBL" id="ARW63223.1"/>
    </source>
</evidence>
<keyword evidence="1" id="KW-0812">Transmembrane</keyword>